<evidence type="ECO:0000313" key="2">
    <source>
        <dbReference type="Proteomes" id="UP000292347"/>
    </source>
</evidence>
<dbReference type="PANTHER" id="PTHR44051">
    <property type="entry name" value="GLUTATHIONE S-TRANSFERASE-RELATED"/>
    <property type="match status" value="1"/>
</dbReference>
<dbReference type="EMBL" id="SDPT01000001">
    <property type="protein sequence ID" value="RXZ34396.1"/>
    <property type="molecule type" value="Genomic_DNA"/>
</dbReference>
<reference evidence="1 2" key="1">
    <citation type="submission" date="2019-01" db="EMBL/GenBank/DDBJ databases">
        <title>Sphingomonas mucosissima sp. nov. and Sphingomonas desiccabilis sp. nov., from biological soil crusts in the Colorado Plateau, USA.</title>
        <authorList>
            <person name="Zhu D."/>
        </authorList>
    </citation>
    <scope>NUCLEOTIDE SEQUENCE [LARGE SCALE GENOMIC DNA]</scope>
    <source>
        <strain evidence="1 2">CP1D</strain>
    </source>
</reference>
<sequence length="229" mass="24955">MTPPVITAYDWVPDFARGLVRDLPVRWALEETGRPYTVRYLPQGSQRGAAHRALQPFGQVPTYEDRDLVLFESGAIVLHIAQNGSGLLPADPAARARAIQWMFAALNSVELPIADFGMASLFERDQPWAKDRLPVVRARVEDRLADLAARLGEAPWLDGAFSAGDLMMICTLRQLRGSGLVEAHPALAAYVARGEARPAFGRALHAQQKGFTGQPPQSAAMLAMQGEDA</sequence>
<dbReference type="Pfam" id="PF13410">
    <property type="entry name" value="GST_C_2"/>
    <property type="match status" value="1"/>
</dbReference>
<dbReference type="OrthoDB" id="9811242at2"/>
<dbReference type="PANTHER" id="PTHR44051:SF8">
    <property type="entry name" value="GLUTATHIONE S-TRANSFERASE GSTA"/>
    <property type="match status" value="1"/>
</dbReference>
<dbReference type="RefSeq" id="WP_129340185.1">
    <property type="nucleotide sequence ID" value="NZ_JACIDD010000001.1"/>
</dbReference>
<keyword evidence="1" id="KW-0808">Transferase</keyword>
<dbReference type="InterPro" id="IPR036282">
    <property type="entry name" value="Glutathione-S-Trfase_C_sf"/>
</dbReference>
<dbReference type="InterPro" id="IPR036249">
    <property type="entry name" value="Thioredoxin-like_sf"/>
</dbReference>
<accession>A0A4Q2IVE4</accession>
<dbReference type="SUPFAM" id="SSF52833">
    <property type="entry name" value="Thioredoxin-like"/>
    <property type="match status" value="1"/>
</dbReference>
<dbReference type="AlphaFoldDB" id="A0A4Q2IVE4"/>
<gene>
    <name evidence="1" type="ORF">EO081_01515</name>
</gene>
<dbReference type="PROSITE" id="PS50404">
    <property type="entry name" value="GST_NTER"/>
    <property type="match status" value="1"/>
</dbReference>
<comment type="caution">
    <text evidence="1">The sequence shown here is derived from an EMBL/GenBank/DDBJ whole genome shotgun (WGS) entry which is preliminary data.</text>
</comment>
<dbReference type="PROSITE" id="PS50405">
    <property type="entry name" value="GST_CTER"/>
    <property type="match status" value="1"/>
</dbReference>
<organism evidence="1 2">
    <name type="scientific">Sphingomonas desiccabilis</name>
    <dbReference type="NCBI Taxonomy" id="429134"/>
    <lineage>
        <taxon>Bacteria</taxon>
        <taxon>Pseudomonadati</taxon>
        <taxon>Pseudomonadota</taxon>
        <taxon>Alphaproteobacteria</taxon>
        <taxon>Sphingomonadales</taxon>
        <taxon>Sphingomonadaceae</taxon>
        <taxon>Sphingomonas</taxon>
    </lineage>
</organism>
<protein>
    <submittedName>
        <fullName evidence="1">Glutathione S-transferase family protein</fullName>
    </submittedName>
</protein>
<dbReference type="GO" id="GO:0016740">
    <property type="term" value="F:transferase activity"/>
    <property type="evidence" value="ECO:0007669"/>
    <property type="project" value="UniProtKB-KW"/>
</dbReference>
<dbReference type="Gene3D" id="3.40.30.10">
    <property type="entry name" value="Glutaredoxin"/>
    <property type="match status" value="1"/>
</dbReference>
<dbReference type="CDD" id="cd03046">
    <property type="entry name" value="GST_N_GTT1_like"/>
    <property type="match status" value="1"/>
</dbReference>
<dbReference type="Pfam" id="PF02798">
    <property type="entry name" value="GST_N"/>
    <property type="match status" value="1"/>
</dbReference>
<dbReference type="SFLD" id="SFLDG00358">
    <property type="entry name" value="Main_(cytGST)"/>
    <property type="match status" value="1"/>
</dbReference>
<dbReference type="FunFam" id="3.40.30.10:FF:000331">
    <property type="entry name" value="Glutathione S-transferase"/>
    <property type="match status" value="1"/>
</dbReference>
<name>A0A4Q2IVE4_9SPHN</name>
<dbReference type="InterPro" id="IPR040079">
    <property type="entry name" value="Glutathione_S-Trfase"/>
</dbReference>
<dbReference type="SFLD" id="SFLDS00019">
    <property type="entry name" value="Glutathione_Transferase_(cytos"/>
    <property type="match status" value="1"/>
</dbReference>
<keyword evidence="2" id="KW-1185">Reference proteome</keyword>
<dbReference type="SUPFAM" id="SSF47616">
    <property type="entry name" value="GST C-terminal domain-like"/>
    <property type="match status" value="1"/>
</dbReference>
<evidence type="ECO:0000313" key="1">
    <source>
        <dbReference type="EMBL" id="RXZ34396.1"/>
    </source>
</evidence>
<dbReference type="CDD" id="cd03207">
    <property type="entry name" value="GST_C_8"/>
    <property type="match status" value="1"/>
</dbReference>
<dbReference type="InterPro" id="IPR004045">
    <property type="entry name" value="Glutathione_S-Trfase_N"/>
</dbReference>
<dbReference type="Proteomes" id="UP000292347">
    <property type="component" value="Unassembled WGS sequence"/>
</dbReference>
<proteinExistence type="predicted"/>
<dbReference type="Gene3D" id="1.20.1050.10">
    <property type="match status" value="1"/>
</dbReference>
<dbReference type="InterPro" id="IPR010987">
    <property type="entry name" value="Glutathione-S-Trfase_C-like"/>
</dbReference>